<proteinExistence type="predicted"/>
<sequence>MSGGLVPAWVAWALGSAGFAALTAILAKLGVDGVASDVATLIRTLVVVLMLAAIVVATGQSLAPSAVPARSWLFLLLSGLATGTSWLCYFRALKLGPASRVAPVDKLSVVLVALFGVLFLGERLSGINWVGVALIAGGVILLAIR</sequence>
<feature type="transmembrane region" description="Helical" evidence="1">
    <location>
        <begin position="127"/>
        <end position="144"/>
    </location>
</feature>
<name>A0ABU0MM95_9PROT</name>
<feature type="transmembrane region" description="Helical" evidence="1">
    <location>
        <begin position="38"/>
        <end position="59"/>
    </location>
</feature>
<reference evidence="3 4" key="1">
    <citation type="submission" date="2023-07" db="EMBL/GenBank/DDBJ databases">
        <title>Genomic Encyclopedia of Type Strains, Phase IV (KMG-IV): sequencing the most valuable type-strain genomes for metagenomic binning, comparative biology and taxonomic classification.</title>
        <authorList>
            <person name="Goeker M."/>
        </authorList>
    </citation>
    <scope>NUCLEOTIDE SEQUENCE [LARGE SCALE GENOMIC DNA]</scope>
    <source>
        <strain evidence="3 4">DSM 19922</strain>
    </source>
</reference>
<dbReference type="Proteomes" id="UP001244552">
    <property type="component" value="Unassembled WGS sequence"/>
</dbReference>
<dbReference type="SUPFAM" id="SSF103481">
    <property type="entry name" value="Multidrug resistance efflux transporter EmrE"/>
    <property type="match status" value="1"/>
</dbReference>
<dbReference type="EMBL" id="JAUSVU010000011">
    <property type="protein sequence ID" value="MDQ0534333.1"/>
    <property type="molecule type" value="Genomic_DNA"/>
</dbReference>
<keyword evidence="4" id="KW-1185">Reference proteome</keyword>
<gene>
    <name evidence="3" type="ORF">QO018_003206</name>
</gene>
<dbReference type="PANTHER" id="PTHR22911">
    <property type="entry name" value="ACYL-MALONYL CONDENSING ENZYME-RELATED"/>
    <property type="match status" value="1"/>
</dbReference>
<keyword evidence="1" id="KW-0472">Membrane</keyword>
<dbReference type="InterPro" id="IPR000620">
    <property type="entry name" value="EamA_dom"/>
</dbReference>
<protein>
    <submittedName>
        <fullName evidence="3">Transporter family protein</fullName>
    </submittedName>
</protein>
<feature type="domain" description="EamA" evidence="2">
    <location>
        <begin position="9"/>
        <end position="143"/>
    </location>
</feature>
<comment type="caution">
    <text evidence="3">The sequence shown here is derived from an EMBL/GenBank/DDBJ whole genome shotgun (WGS) entry which is preliminary data.</text>
</comment>
<evidence type="ECO:0000259" key="2">
    <source>
        <dbReference type="Pfam" id="PF00892"/>
    </source>
</evidence>
<feature type="transmembrane region" description="Helical" evidence="1">
    <location>
        <begin position="71"/>
        <end position="92"/>
    </location>
</feature>
<evidence type="ECO:0000313" key="4">
    <source>
        <dbReference type="Proteomes" id="UP001244552"/>
    </source>
</evidence>
<dbReference type="Pfam" id="PF00892">
    <property type="entry name" value="EamA"/>
    <property type="match status" value="1"/>
</dbReference>
<feature type="transmembrane region" description="Helical" evidence="1">
    <location>
        <begin position="6"/>
        <end position="26"/>
    </location>
</feature>
<dbReference type="InterPro" id="IPR037185">
    <property type="entry name" value="EmrE-like"/>
</dbReference>
<keyword evidence="1" id="KW-0812">Transmembrane</keyword>
<dbReference type="PANTHER" id="PTHR22911:SF137">
    <property type="entry name" value="SOLUTE CARRIER FAMILY 35 MEMBER G2-RELATED"/>
    <property type="match status" value="1"/>
</dbReference>
<accession>A0ABU0MM95</accession>
<dbReference type="Gene3D" id="1.10.3730.20">
    <property type="match status" value="1"/>
</dbReference>
<evidence type="ECO:0000256" key="1">
    <source>
        <dbReference type="SAM" id="Phobius"/>
    </source>
</evidence>
<evidence type="ECO:0000313" key="3">
    <source>
        <dbReference type="EMBL" id="MDQ0534333.1"/>
    </source>
</evidence>
<keyword evidence="1" id="KW-1133">Transmembrane helix</keyword>
<dbReference type="RefSeq" id="WP_209984490.1">
    <property type="nucleotide sequence ID" value="NZ_JAGINO010000014.1"/>
</dbReference>
<organism evidence="3 4">
    <name type="scientific">Azospirillum picis</name>
    <dbReference type="NCBI Taxonomy" id="488438"/>
    <lineage>
        <taxon>Bacteria</taxon>
        <taxon>Pseudomonadati</taxon>
        <taxon>Pseudomonadota</taxon>
        <taxon>Alphaproteobacteria</taxon>
        <taxon>Rhodospirillales</taxon>
        <taxon>Azospirillaceae</taxon>
        <taxon>Azospirillum</taxon>
    </lineage>
</organism>